<dbReference type="EMBL" id="AP019307">
    <property type="protein sequence ID" value="BBH17714.1"/>
    <property type="molecule type" value="Genomic_DNA"/>
</dbReference>
<evidence type="ECO:0000313" key="1">
    <source>
        <dbReference type="EMBL" id="BBH17714.1"/>
    </source>
</evidence>
<dbReference type="Proteomes" id="UP000271573">
    <property type="component" value="Chromosome"/>
</dbReference>
<reference evidence="1 2" key="1">
    <citation type="submission" date="2018-11" db="EMBL/GenBank/DDBJ databases">
        <title>Complete genome sequence of Nocardioides baekrokdamisoli strain KCTC 39748.</title>
        <authorList>
            <person name="Kang S.W."/>
            <person name="Lee K.C."/>
            <person name="Kim K.K."/>
            <person name="Kim J.S."/>
            <person name="Kim D.S."/>
            <person name="Ko S.H."/>
            <person name="Yang S.H."/>
            <person name="Shin Y.K."/>
            <person name="Lee J.S."/>
        </authorList>
    </citation>
    <scope>NUCLEOTIDE SEQUENCE [LARGE SCALE GENOMIC DNA]</scope>
    <source>
        <strain evidence="1 2">KCTC 39748</strain>
    </source>
</reference>
<evidence type="ECO:0008006" key="3">
    <source>
        <dbReference type="Google" id="ProtNLM"/>
    </source>
</evidence>
<sequence>MSSPAGRHEFAVEEIGELLAELDRRLRTDGVAARVFIVGGAAVAMTGLVDGRRTLDVDGLSLQLQVYEIARQIAADRGLPPDWLNGDARMWVPSVPEVYAPAPDRPGLEVAYADDRFLFVTKVIAQRAKDHGDLIAAAARAGLATATAAEIEQIIWDYWRDDLGRLEFVITASATSVEDEVRYLARDAARALGRSDKG</sequence>
<organism evidence="1 2">
    <name type="scientific">Nocardioides baekrokdamisoli</name>
    <dbReference type="NCBI Taxonomy" id="1804624"/>
    <lineage>
        <taxon>Bacteria</taxon>
        <taxon>Bacillati</taxon>
        <taxon>Actinomycetota</taxon>
        <taxon>Actinomycetes</taxon>
        <taxon>Propionibacteriales</taxon>
        <taxon>Nocardioidaceae</taxon>
        <taxon>Nocardioides</taxon>
    </lineage>
</organism>
<name>A0A3G9J2P1_9ACTN</name>
<keyword evidence="2" id="KW-1185">Reference proteome</keyword>
<proteinExistence type="predicted"/>
<protein>
    <recommendedName>
        <fullName evidence="3">Nucleotidyl transferase</fullName>
    </recommendedName>
</protein>
<gene>
    <name evidence="1" type="ORF">Back2_20010</name>
</gene>
<dbReference type="OrthoDB" id="3788807at2"/>
<dbReference type="RefSeq" id="WP_125569081.1">
    <property type="nucleotide sequence ID" value="NZ_AP019307.1"/>
</dbReference>
<evidence type="ECO:0000313" key="2">
    <source>
        <dbReference type="Proteomes" id="UP000271573"/>
    </source>
</evidence>
<dbReference type="AlphaFoldDB" id="A0A3G9J2P1"/>
<dbReference type="KEGG" id="nbe:Back2_20010"/>
<accession>A0A3G9J2P1</accession>